<dbReference type="Gene3D" id="1.25.40.280">
    <property type="entry name" value="alix/aip1 like domains"/>
    <property type="match status" value="1"/>
</dbReference>
<feature type="region of interest" description="Disordered" evidence="6">
    <location>
        <begin position="21"/>
        <end position="59"/>
    </location>
</feature>
<name>A0A843U6V4_COLES</name>
<dbReference type="GO" id="GO:0005768">
    <property type="term" value="C:endosome"/>
    <property type="evidence" value="ECO:0007669"/>
    <property type="project" value="UniProtKB-SubCell"/>
</dbReference>
<proteinExistence type="predicted"/>
<comment type="subcellular location">
    <subcellularLocation>
        <location evidence="2">Cytoplasm</location>
    </subcellularLocation>
    <subcellularLocation>
        <location evidence="1">Endosome</location>
    </subcellularLocation>
</comment>
<feature type="region of interest" description="Disordered" evidence="6">
    <location>
        <begin position="74"/>
        <end position="113"/>
    </location>
</feature>
<dbReference type="EMBL" id="NMUH01000351">
    <property type="protein sequence ID" value="MQL77454.1"/>
    <property type="molecule type" value="Genomic_DNA"/>
</dbReference>
<evidence type="ECO:0000256" key="3">
    <source>
        <dbReference type="ARBA" id="ARBA00022490"/>
    </source>
</evidence>
<dbReference type="Gene3D" id="1.20.120.560">
    <property type="entry name" value="alix/aip1 in complex with the ypdl late domain"/>
    <property type="match status" value="1"/>
</dbReference>
<dbReference type="SMART" id="SM01041">
    <property type="entry name" value="BRO1"/>
    <property type="match status" value="1"/>
</dbReference>
<feature type="coiled-coil region" evidence="5">
    <location>
        <begin position="604"/>
        <end position="632"/>
    </location>
</feature>
<dbReference type="Pfam" id="PF13949">
    <property type="entry name" value="ALIX_LYPXL_bnd"/>
    <property type="match status" value="1"/>
</dbReference>
<comment type="caution">
    <text evidence="8">The sequence shown here is derived from an EMBL/GenBank/DDBJ whole genome shotgun (WGS) entry which is preliminary data.</text>
</comment>
<evidence type="ECO:0000256" key="2">
    <source>
        <dbReference type="ARBA" id="ARBA00004496"/>
    </source>
</evidence>
<evidence type="ECO:0000256" key="6">
    <source>
        <dbReference type="SAM" id="MobiDB-lite"/>
    </source>
</evidence>
<organism evidence="8 9">
    <name type="scientific">Colocasia esculenta</name>
    <name type="common">Wild taro</name>
    <name type="synonym">Arum esculentum</name>
    <dbReference type="NCBI Taxonomy" id="4460"/>
    <lineage>
        <taxon>Eukaryota</taxon>
        <taxon>Viridiplantae</taxon>
        <taxon>Streptophyta</taxon>
        <taxon>Embryophyta</taxon>
        <taxon>Tracheophyta</taxon>
        <taxon>Spermatophyta</taxon>
        <taxon>Magnoliopsida</taxon>
        <taxon>Liliopsida</taxon>
        <taxon>Araceae</taxon>
        <taxon>Aroideae</taxon>
        <taxon>Colocasieae</taxon>
        <taxon>Colocasia</taxon>
    </lineage>
</organism>
<feature type="compositionally biased region" description="Pro residues" evidence="6">
    <location>
        <begin position="915"/>
        <end position="943"/>
    </location>
</feature>
<dbReference type="PROSITE" id="PS51180">
    <property type="entry name" value="BRO1"/>
    <property type="match status" value="1"/>
</dbReference>
<feature type="compositionally biased region" description="Basic residues" evidence="6">
    <location>
        <begin position="93"/>
        <end position="108"/>
    </location>
</feature>
<evidence type="ECO:0000259" key="7">
    <source>
        <dbReference type="PROSITE" id="PS51180"/>
    </source>
</evidence>
<dbReference type="Pfam" id="PF03097">
    <property type="entry name" value="BRO1"/>
    <property type="match status" value="1"/>
</dbReference>
<dbReference type="AlphaFoldDB" id="A0A843U6V4"/>
<gene>
    <name evidence="8" type="ORF">Taro_009900</name>
</gene>
<evidence type="ECO:0000256" key="5">
    <source>
        <dbReference type="SAM" id="Coils"/>
    </source>
</evidence>
<dbReference type="Gene3D" id="1.20.140.50">
    <property type="entry name" value="alix/aip1 like domains"/>
    <property type="match status" value="1"/>
</dbReference>
<reference evidence="8" key="1">
    <citation type="submission" date="2017-07" db="EMBL/GenBank/DDBJ databases">
        <title>Taro Niue Genome Assembly and Annotation.</title>
        <authorList>
            <person name="Atibalentja N."/>
            <person name="Keating K."/>
            <person name="Fields C.J."/>
        </authorList>
    </citation>
    <scope>NUCLEOTIDE SEQUENCE</scope>
    <source>
        <strain evidence="8">Niue_2</strain>
        <tissue evidence="8">Leaf</tissue>
    </source>
</reference>
<dbReference type="CDD" id="cd09238">
    <property type="entry name" value="V_Alix_like_1"/>
    <property type="match status" value="1"/>
</dbReference>
<evidence type="ECO:0000313" key="9">
    <source>
        <dbReference type="Proteomes" id="UP000652761"/>
    </source>
</evidence>
<keyword evidence="5" id="KW-0175">Coiled coil</keyword>
<evidence type="ECO:0000313" key="8">
    <source>
        <dbReference type="EMBL" id="MQL77454.1"/>
    </source>
</evidence>
<keyword evidence="9" id="KW-1185">Reference proteome</keyword>
<sequence>TLLTYGLRLIISWLEVHVPDSNSRASTSYGPKTRSPTSTSGITIKEPGQHLPGPSNGKSNSSFNVCRLIAELFDDQNGPQPSSPRYLPETRTRAQRRSRSRRSGRRGGRGNSRAGIVAAIPSQILPQRGQSHHRRSCVEEEEGLMAAPSAAVAMNVMLAIHEKKTTAVDLYRPLRNYITAHYSERESQNLEDDLQAVRQLRSDLEKPQPSEALPEVRRDILQSYYRALCAVESRFPISPDRDHVNTVTFTWHDAFKPNKKASQQNIHLEKAAVLFNLGAVHSQIALSADRTGAAGLKQACNSFQAAAGAFAFLRDNASIKASLGSSATLDVSAECAGMLERLMLAQAQECFFEKVIGDGKASGLCSKVARQVSLYYEEAYAALNAPPLNQHFDRTWISHVQLKAAQFYAEACYRAGLDLHEKEEIAEEIARLKSGISALSDAKKSAKGVAPPLLDAANKLESNLNQNLERAVKENDRVYLMRVPAASSLAPLSAASLVKSLPMGDILDASKERLFVSLVPDNSAKALSRYTEMVDNIIRIQAEKLQQGSEITRVKLKEMDLPDSILALEGNFTLPFELKEDVEAVQVVGGPAGLDTELQQLRDLRRVNQEMLVQTEEMLQKEEREDAQFRSQFGTRWTRPQSSTLTKNLQDRLNRFAANLKQAADSDARIERAVKDHAALMAILDRRPIESVLPTLGRPIMSLDGNEDAIVGALKQSLRQLETLGAQRAGLEDMLKEMKRKDDILPKLMSSTGSYEDLFRKEIAKYDPICQDITQNIEAQEQLLLQIQAQNDEFAAIFNLEDYRASREKSYKQIAAAVAKFREIKENINEGLKFYVTLQDAITNVKQQCSDFIMTRNMQCREMIEDVQRQISGLSFSSDGKAGYNYSSAGQPHPSMNMAQQAEPQVPTHPSHQQMPPPSHQQVPPYRPPTEQPRPAFPQPYPPYTAQRQQPYHAPPPMGSHYQHPQQAPNPEYGQPAYPGWRGPYYNEPPQQPGSFPRPPYTIPGPYPPGAYYGKPTQ</sequence>
<feature type="non-terminal residue" evidence="8">
    <location>
        <position position="1"/>
    </location>
</feature>
<feature type="region of interest" description="Disordered" evidence="6">
    <location>
        <begin position="883"/>
        <end position="1018"/>
    </location>
</feature>
<dbReference type="OrthoDB" id="64867at2759"/>
<dbReference type="GO" id="GO:0043328">
    <property type="term" value="P:protein transport to vacuole involved in ubiquitin-dependent protein catabolic process via the multivesicular body sorting pathway"/>
    <property type="evidence" value="ECO:0007669"/>
    <property type="project" value="TreeGrafter"/>
</dbReference>
<evidence type="ECO:0000256" key="4">
    <source>
        <dbReference type="ARBA" id="ARBA00022753"/>
    </source>
</evidence>
<dbReference type="InterPro" id="IPR004328">
    <property type="entry name" value="BRO1_dom"/>
</dbReference>
<protein>
    <recommendedName>
        <fullName evidence="7">BRO1 domain-containing protein</fullName>
    </recommendedName>
</protein>
<feature type="compositionally biased region" description="Pro residues" evidence="6">
    <location>
        <begin position="990"/>
        <end position="1009"/>
    </location>
</feature>
<dbReference type="Proteomes" id="UP000652761">
    <property type="component" value="Unassembled WGS sequence"/>
</dbReference>
<accession>A0A843U6V4</accession>
<feature type="compositionally biased region" description="Polar residues" evidence="6">
    <location>
        <begin position="21"/>
        <end position="42"/>
    </location>
</feature>
<feature type="domain" description="BRO1" evidence="7">
    <location>
        <begin position="156"/>
        <end position="559"/>
    </location>
</feature>
<dbReference type="PANTHER" id="PTHR23030:SF30">
    <property type="entry name" value="TYROSINE-PROTEIN PHOSPHATASE NON-RECEPTOR TYPE 23"/>
    <property type="match status" value="1"/>
</dbReference>
<evidence type="ECO:0000256" key="1">
    <source>
        <dbReference type="ARBA" id="ARBA00004177"/>
    </source>
</evidence>
<dbReference type="PANTHER" id="PTHR23030">
    <property type="entry name" value="PCD6 INTERACTING PROTEIN-RELATED"/>
    <property type="match status" value="1"/>
</dbReference>
<dbReference type="InterPro" id="IPR038499">
    <property type="entry name" value="BRO1_sf"/>
</dbReference>
<dbReference type="InterPro" id="IPR025304">
    <property type="entry name" value="ALIX_V_dom"/>
</dbReference>
<keyword evidence="3" id="KW-0963">Cytoplasm</keyword>
<dbReference type="CDD" id="cd09246">
    <property type="entry name" value="BRO1_Alix_like_1"/>
    <property type="match status" value="1"/>
</dbReference>
<keyword evidence="4" id="KW-0967">Endosome</keyword>